<proteinExistence type="predicted"/>
<feature type="region of interest" description="Disordered" evidence="2">
    <location>
        <begin position="301"/>
        <end position="323"/>
    </location>
</feature>
<dbReference type="STRING" id="1838285.SCAL_001311"/>
<dbReference type="Proteomes" id="UP000186940">
    <property type="component" value="Unassembled WGS sequence"/>
</dbReference>
<sequence length="323" mass="37154">MGISPVAIPIFNKRANSSADEYWRIKALTGASGKSKEQELDEIEKLLDKGIGGKLRDDLEKRANQLRGEVIGVNEASNRMERVIEDLLNITKDFAPNLEPKKGNIYPYDAGEGPIQDKYFKAINEILFGKADETIEFDDAIISTKGIEIRDAEADEIKSLMILNNITTLMQESAKKKLGLNNRFDNAWALLAEQDFAYSAFEVIVNSKKGLTLDEIQDRCHRVDQEYQELVRDIYDEKLDKELEKMLSDDLWEIRLIERTDGGIYSATEFGRWMWELCKHDHTRIEPEPEKKQRSFGKLKSFRGFGRRDKDKKDGLRGGKWKL</sequence>
<comment type="caution">
    <text evidence="3">The sequence shown here is derived from an EMBL/GenBank/DDBJ whole genome shotgun (WGS) entry which is preliminary data.</text>
</comment>
<gene>
    <name evidence="3" type="ORF">SCAL_001311</name>
</gene>
<feature type="coiled-coil region" evidence="1">
    <location>
        <begin position="56"/>
        <end position="93"/>
    </location>
</feature>
<evidence type="ECO:0000313" key="3">
    <source>
        <dbReference type="EMBL" id="OFV67393.1"/>
    </source>
</evidence>
<protein>
    <submittedName>
        <fullName evidence="3">Uncharacterized protein</fullName>
    </submittedName>
</protein>
<evidence type="ECO:0000256" key="1">
    <source>
        <dbReference type="SAM" id="Coils"/>
    </source>
</evidence>
<evidence type="ECO:0000313" key="4">
    <source>
        <dbReference type="Proteomes" id="UP000186940"/>
    </source>
</evidence>
<reference evidence="3" key="1">
    <citation type="submission" date="2016-05" db="EMBL/GenBank/DDBJ databases">
        <title>Microbial consortia oxidize butane by reversing methanogenesis.</title>
        <authorList>
            <person name="Laso-Perez R."/>
            <person name="Richter M."/>
            <person name="Wegener G."/>
            <person name="Musat F."/>
        </authorList>
    </citation>
    <scope>NUCLEOTIDE SEQUENCE [LARGE SCALE GENOMIC DNA]</scope>
    <source>
        <strain evidence="3">BOX2</strain>
    </source>
</reference>
<name>A0A1F2P844_9EURY</name>
<keyword evidence="4" id="KW-1185">Reference proteome</keyword>
<evidence type="ECO:0000256" key="2">
    <source>
        <dbReference type="SAM" id="MobiDB-lite"/>
    </source>
</evidence>
<accession>A0A1F2P844</accession>
<keyword evidence="1" id="KW-0175">Coiled coil</keyword>
<organism evidence="3 4">
    <name type="scientific">Candidatus Syntropharchaeum caldarium</name>
    <dbReference type="NCBI Taxonomy" id="1838285"/>
    <lineage>
        <taxon>Archaea</taxon>
        <taxon>Methanobacteriati</taxon>
        <taxon>Methanobacteriota</taxon>
        <taxon>Stenosarchaea group</taxon>
        <taxon>Methanomicrobia</taxon>
        <taxon>Methanosarcinales</taxon>
        <taxon>ANME-2 cluster</taxon>
        <taxon>Candidatus Syntropharchaeum</taxon>
    </lineage>
</organism>
<feature type="compositionally biased region" description="Basic and acidic residues" evidence="2">
    <location>
        <begin position="306"/>
        <end position="317"/>
    </location>
</feature>
<dbReference type="EMBL" id="LYOS01000004">
    <property type="protein sequence ID" value="OFV67393.1"/>
    <property type="molecule type" value="Genomic_DNA"/>
</dbReference>
<dbReference type="AlphaFoldDB" id="A0A1F2P844"/>